<dbReference type="SUPFAM" id="SSF54534">
    <property type="entry name" value="FKBP-like"/>
    <property type="match status" value="1"/>
</dbReference>
<accession>A0A918F267</accession>
<dbReference type="AlphaFoldDB" id="A0A918F267"/>
<dbReference type="GO" id="GO:0003755">
    <property type="term" value="F:peptidyl-prolyl cis-trans isomerase activity"/>
    <property type="evidence" value="ECO:0007669"/>
    <property type="project" value="UniProtKB-KW"/>
</dbReference>
<evidence type="ECO:0000259" key="4">
    <source>
        <dbReference type="PROSITE" id="PS50198"/>
    </source>
</evidence>
<reference evidence="5" key="1">
    <citation type="journal article" date="2014" name="Int. J. Syst. Evol. Microbiol.">
        <title>Complete genome sequence of Corynebacterium casei LMG S-19264T (=DSM 44701T), isolated from a smear-ripened cheese.</title>
        <authorList>
            <consortium name="US DOE Joint Genome Institute (JGI-PGF)"/>
            <person name="Walter F."/>
            <person name="Albersmeier A."/>
            <person name="Kalinowski J."/>
            <person name="Ruckert C."/>
        </authorList>
    </citation>
    <scope>NUCLEOTIDE SEQUENCE</scope>
    <source>
        <strain evidence="5">JCM 31311</strain>
    </source>
</reference>
<dbReference type="Gene3D" id="1.10.4030.10">
    <property type="entry name" value="Porin chaperone SurA, peptide-binding domain"/>
    <property type="match status" value="1"/>
</dbReference>
<dbReference type="InterPro" id="IPR027304">
    <property type="entry name" value="Trigger_fact/SurA_dom_sf"/>
</dbReference>
<keyword evidence="1 5" id="KW-0413">Isomerase</keyword>
<dbReference type="InterPro" id="IPR023058">
    <property type="entry name" value="PPIase_PpiC_CS"/>
</dbReference>
<evidence type="ECO:0000313" key="5">
    <source>
        <dbReference type="EMBL" id="GGR00683.1"/>
    </source>
</evidence>
<keyword evidence="3" id="KW-0732">Signal</keyword>
<dbReference type="Proteomes" id="UP000603865">
    <property type="component" value="Unassembled WGS sequence"/>
</dbReference>
<reference evidence="5" key="2">
    <citation type="submission" date="2020-09" db="EMBL/GenBank/DDBJ databases">
        <authorList>
            <person name="Sun Q."/>
            <person name="Ohkuma M."/>
        </authorList>
    </citation>
    <scope>NUCLEOTIDE SEQUENCE</scope>
    <source>
        <strain evidence="5">JCM 31311</strain>
    </source>
</reference>
<dbReference type="PANTHER" id="PTHR47245">
    <property type="entry name" value="PEPTIDYLPROLYL ISOMERASE"/>
    <property type="match status" value="1"/>
</dbReference>
<feature type="signal peptide" evidence="3">
    <location>
        <begin position="1"/>
        <end position="18"/>
    </location>
</feature>
<gene>
    <name evidence="5" type="ORF">GCM10008957_11890</name>
</gene>
<dbReference type="SUPFAM" id="SSF109998">
    <property type="entry name" value="Triger factor/SurA peptide-binding domain-like"/>
    <property type="match status" value="1"/>
</dbReference>
<dbReference type="PROSITE" id="PS01096">
    <property type="entry name" value="PPIC_PPIASE_1"/>
    <property type="match status" value="1"/>
</dbReference>
<sequence length="347" mass="35653">MTLALGMGTLAVGGAALAQTTPAQPAPATPAAPTTPAAPAADPSTPVATVGSETLTLGQFDEYFRQLVGRTVNAQGVPLTDDVLPSFNQYRPQILTQFARQQAVLQLARTAGFKPDQAQLDKDLAEAKSGFTDDTEFQDALKSSGFGSLDTFSASLSDGAVYSAYLDSLKGKFKFGDAVVASFYQTNKAAFTHAAQSCAKHILVPTQAEAQDIVKKLSGGAAFADLAKAQSKDPGSAAQGGDLGCLNAGETVAAFDKAAFTGPVATPQIVQTEFGWHVLVVNSRTAAGVTPLTEVAPKIRDQLAGDAAQKYVNSQIAKIKIATMPEVVTVKADPASAAPAAPTPAAP</sequence>
<evidence type="ECO:0000313" key="6">
    <source>
        <dbReference type="Proteomes" id="UP000603865"/>
    </source>
</evidence>
<evidence type="ECO:0000256" key="2">
    <source>
        <dbReference type="SAM" id="MobiDB-lite"/>
    </source>
</evidence>
<feature type="domain" description="PpiC" evidence="4">
    <location>
        <begin position="194"/>
        <end position="283"/>
    </location>
</feature>
<proteinExistence type="predicted"/>
<dbReference type="InterPro" id="IPR000297">
    <property type="entry name" value="PPIase_PpiC"/>
</dbReference>
<dbReference type="PANTHER" id="PTHR47245:SF2">
    <property type="entry name" value="PEPTIDYL-PROLYL CIS-TRANS ISOMERASE HP_0175-RELATED"/>
    <property type="match status" value="1"/>
</dbReference>
<keyword evidence="1" id="KW-0697">Rotamase</keyword>
<feature type="compositionally biased region" description="Low complexity" evidence="2">
    <location>
        <begin position="31"/>
        <end position="49"/>
    </location>
</feature>
<dbReference type="EMBL" id="BMQL01000004">
    <property type="protein sequence ID" value="GGR00683.1"/>
    <property type="molecule type" value="Genomic_DNA"/>
</dbReference>
<dbReference type="Gene3D" id="3.10.50.40">
    <property type="match status" value="1"/>
</dbReference>
<organism evidence="5 6">
    <name type="scientific">Deinococcus ruber</name>
    <dbReference type="NCBI Taxonomy" id="1848197"/>
    <lineage>
        <taxon>Bacteria</taxon>
        <taxon>Thermotogati</taxon>
        <taxon>Deinococcota</taxon>
        <taxon>Deinococci</taxon>
        <taxon>Deinococcales</taxon>
        <taxon>Deinococcaceae</taxon>
        <taxon>Deinococcus</taxon>
    </lineage>
</organism>
<evidence type="ECO:0000256" key="3">
    <source>
        <dbReference type="SAM" id="SignalP"/>
    </source>
</evidence>
<dbReference type="InterPro" id="IPR046357">
    <property type="entry name" value="PPIase_dom_sf"/>
</dbReference>
<protein>
    <submittedName>
        <fullName evidence="5">Peptidylprolyl isomerase</fullName>
    </submittedName>
</protein>
<feature type="chain" id="PRO_5037457765" evidence="3">
    <location>
        <begin position="19"/>
        <end position="347"/>
    </location>
</feature>
<evidence type="ECO:0000256" key="1">
    <source>
        <dbReference type="PROSITE-ProRule" id="PRU00278"/>
    </source>
</evidence>
<dbReference type="Pfam" id="PF13624">
    <property type="entry name" value="SurA_N_3"/>
    <property type="match status" value="1"/>
</dbReference>
<dbReference type="PROSITE" id="PS50198">
    <property type="entry name" value="PPIC_PPIASE_2"/>
    <property type="match status" value="1"/>
</dbReference>
<name>A0A918F267_9DEIO</name>
<comment type="caution">
    <text evidence="5">The sequence shown here is derived from an EMBL/GenBank/DDBJ whole genome shotgun (WGS) entry which is preliminary data.</text>
</comment>
<keyword evidence="6" id="KW-1185">Reference proteome</keyword>
<dbReference type="Pfam" id="PF13616">
    <property type="entry name" value="Rotamase_3"/>
    <property type="match status" value="1"/>
</dbReference>
<dbReference type="InterPro" id="IPR050245">
    <property type="entry name" value="PrsA_foldase"/>
</dbReference>
<feature type="region of interest" description="Disordered" evidence="2">
    <location>
        <begin position="21"/>
        <end position="49"/>
    </location>
</feature>